<feature type="region of interest" description="Disordered" evidence="6">
    <location>
        <begin position="540"/>
        <end position="569"/>
    </location>
</feature>
<keyword evidence="3" id="KW-0964">Secreted</keyword>
<dbReference type="SUPFAM" id="SSF48239">
    <property type="entry name" value="Terpenoid cyclases/Protein prenyltransferases"/>
    <property type="match status" value="1"/>
</dbReference>
<evidence type="ECO:0000313" key="9">
    <source>
        <dbReference type="EMBL" id="RHW42577.1"/>
    </source>
</evidence>
<evidence type="ECO:0000256" key="7">
    <source>
        <dbReference type="SAM" id="Phobius"/>
    </source>
</evidence>
<name>A0A417YYH5_9BACI</name>
<dbReference type="InterPro" id="IPR027954">
    <property type="entry name" value="Transcobalamin-like_C"/>
</dbReference>
<dbReference type="InterPro" id="IPR051588">
    <property type="entry name" value="Cobalamin_Transport"/>
</dbReference>
<dbReference type="PANTHER" id="PTHR10559:SF18">
    <property type="entry name" value="TRANSCOBALAMIN II"/>
    <property type="match status" value="1"/>
</dbReference>
<keyword evidence="2" id="KW-0134">Cell wall</keyword>
<dbReference type="Pfam" id="PF00746">
    <property type="entry name" value="Gram_pos_anchor"/>
    <property type="match status" value="1"/>
</dbReference>
<evidence type="ECO:0000256" key="3">
    <source>
        <dbReference type="ARBA" id="ARBA00022525"/>
    </source>
</evidence>
<dbReference type="InterPro" id="IPR019931">
    <property type="entry name" value="LPXTG_anchor"/>
</dbReference>
<dbReference type="EMBL" id="QWEG01000002">
    <property type="protein sequence ID" value="RHW42577.1"/>
    <property type="molecule type" value="Genomic_DNA"/>
</dbReference>
<dbReference type="Gene3D" id="1.50.10.20">
    <property type="match status" value="1"/>
</dbReference>
<dbReference type="OrthoDB" id="411361at2"/>
<dbReference type="InterPro" id="IPR008930">
    <property type="entry name" value="Terpenoid_cyclase/PrenylTrfase"/>
</dbReference>
<reference evidence="9 10" key="1">
    <citation type="journal article" date="2017" name="Int. J. Syst. Evol. Microbiol.">
        <title>Bacillus notoginsengisoli sp. nov., a novel bacterium isolated from the rhizosphere of Panax notoginseng.</title>
        <authorList>
            <person name="Zhang M.Y."/>
            <person name="Cheng J."/>
            <person name="Cai Y."/>
            <person name="Zhang T.Y."/>
            <person name="Wu Y.Y."/>
            <person name="Manikprabhu D."/>
            <person name="Li W.J."/>
            <person name="Zhang Y.X."/>
        </authorList>
    </citation>
    <scope>NUCLEOTIDE SEQUENCE [LARGE SCALE GENOMIC DNA]</scope>
    <source>
        <strain evidence="9 10">JCM 30743</strain>
    </source>
</reference>
<accession>A0A417YYH5</accession>
<feature type="domain" description="Gram-positive cocci surface proteins LPxTG" evidence="8">
    <location>
        <begin position="567"/>
        <end position="600"/>
    </location>
</feature>
<dbReference type="Proteomes" id="UP000284416">
    <property type="component" value="Unassembled WGS sequence"/>
</dbReference>
<dbReference type="AlphaFoldDB" id="A0A417YYH5"/>
<feature type="transmembrane region" description="Helical" evidence="7">
    <location>
        <begin position="575"/>
        <end position="594"/>
    </location>
</feature>
<protein>
    <submittedName>
        <fullName evidence="9">DUF4430 domain-containing protein</fullName>
    </submittedName>
</protein>
<evidence type="ECO:0000256" key="4">
    <source>
        <dbReference type="ARBA" id="ARBA00022729"/>
    </source>
</evidence>
<dbReference type="CDD" id="cd00688">
    <property type="entry name" value="ISOPREN_C2_like"/>
    <property type="match status" value="1"/>
</dbReference>
<dbReference type="PROSITE" id="PS50847">
    <property type="entry name" value="GRAM_POS_ANCHORING"/>
    <property type="match status" value="1"/>
</dbReference>
<comment type="subcellular location">
    <subcellularLocation>
        <location evidence="1">Secreted</location>
        <location evidence="1">Cell wall</location>
        <topology evidence="1">Peptidoglycan-anchor</topology>
    </subcellularLocation>
</comment>
<evidence type="ECO:0000256" key="2">
    <source>
        <dbReference type="ARBA" id="ARBA00022512"/>
    </source>
</evidence>
<gene>
    <name evidence="9" type="ORF">D1B31_03000</name>
</gene>
<keyword evidence="5" id="KW-0572">Peptidoglycan-anchor</keyword>
<sequence>MKKQLGRVVEMVSNRNLKFLMAFMLVFALFAGGFGQKAAAASSTVTVKVLGEQDEVLTEKQVALADNKTAFDALVKSVGEENVKIEEFDFGKMIKEIQGLAGTDKIYWAFYANGVSAMTGADSYKAQPGDTYLFRYQSEAPKDKVNLKIVGKAGKSQDYKDVYYLGEPNAFQLLQTVVGPENLKFDQYDFGKMVTSINGLASTENTYWSFYVNDEPQMIGAEDYTLEPGKTVSFVYETFTPPAEEPETEQPGLEAEKYPKDSFQKNLHEVLENIQTSGQLGEWEAIALKQAGKPIPASYLEEVAKRVTERNGQFRSITDYERYTLGILAAGGNPENFAGYNLVEPIYNGDVLKQGLNGVAYALIALDSANFKVPANAKWTREKLVDYLLENQNSNGGWGLNQGAGSDPDTTAMVLTALAPYKEDGAPKPAIEKGIEYLKNLFASSAVDSSTATAQAVIAMSALGLDANSNIIAADGKTLLGFLASFIQPGGGFAWKAGQEADALSTQQGVQALVAYHLYKNGKGSLYSLNLADVPVDPVIKPAPSGQPVQPAAPDKQASTEKEGHRLPDTATDSYTWLALGFILATGGGTVYLLRRKQQA</sequence>
<dbReference type="RefSeq" id="WP_118919274.1">
    <property type="nucleotide sequence ID" value="NZ_QWEG01000002.1"/>
</dbReference>
<keyword evidence="10" id="KW-1185">Reference proteome</keyword>
<keyword evidence="7" id="KW-0812">Transmembrane</keyword>
<evidence type="ECO:0000256" key="6">
    <source>
        <dbReference type="SAM" id="MobiDB-lite"/>
    </source>
</evidence>
<feature type="compositionally biased region" description="Basic and acidic residues" evidence="6">
    <location>
        <begin position="558"/>
        <end position="568"/>
    </location>
</feature>
<keyword evidence="7" id="KW-1133">Transmembrane helix</keyword>
<dbReference type="Gene3D" id="2.170.130.30">
    <property type="match status" value="2"/>
</dbReference>
<keyword evidence="4" id="KW-0732">Signal</keyword>
<dbReference type="PANTHER" id="PTHR10559">
    <property type="entry name" value="TRANSCOBALAMIN-1/GASTRIC INTRINSIC FACTOR"/>
    <property type="match status" value="1"/>
</dbReference>
<comment type="caution">
    <text evidence="9">The sequence shown here is derived from an EMBL/GenBank/DDBJ whole genome shotgun (WGS) entry which is preliminary data.</text>
</comment>
<evidence type="ECO:0000259" key="8">
    <source>
        <dbReference type="PROSITE" id="PS50847"/>
    </source>
</evidence>
<dbReference type="NCBIfam" id="TIGR01167">
    <property type="entry name" value="LPXTG_anchor"/>
    <property type="match status" value="1"/>
</dbReference>
<evidence type="ECO:0000256" key="5">
    <source>
        <dbReference type="ARBA" id="ARBA00023088"/>
    </source>
</evidence>
<dbReference type="Pfam" id="PF14478">
    <property type="entry name" value="DUF4430"/>
    <property type="match status" value="2"/>
</dbReference>
<evidence type="ECO:0000313" key="10">
    <source>
        <dbReference type="Proteomes" id="UP000284416"/>
    </source>
</evidence>
<proteinExistence type="predicted"/>
<organism evidence="9 10">
    <name type="scientific">Neobacillus notoginsengisoli</name>
    <dbReference type="NCBI Taxonomy" id="1578198"/>
    <lineage>
        <taxon>Bacteria</taxon>
        <taxon>Bacillati</taxon>
        <taxon>Bacillota</taxon>
        <taxon>Bacilli</taxon>
        <taxon>Bacillales</taxon>
        <taxon>Bacillaceae</taxon>
        <taxon>Neobacillus</taxon>
    </lineage>
</organism>
<evidence type="ECO:0000256" key="1">
    <source>
        <dbReference type="ARBA" id="ARBA00004168"/>
    </source>
</evidence>
<keyword evidence="7" id="KW-0472">Membrane</keyword>